<comment type="caution">
    <text evidence="1">The sequence shown here is derived from an EMBL/GenBank/DDBJ whole genome shotgun (WGS) entry which is preliminary data.</text>
</comment>
<organism evidence="1 2">
    <name type="scientific">Diphasiastrum complanatum</name>
    <name type="common">Issler's clubmoss</name>
    <name type="synonym">Lycopodium complanatum</name>
    <dbReference type="NCBI Taxonomy" id="34168"/>
    <lineage>
        <taxon>Eukaryota</taxon>
        <taxon>Viridiplantae</taxon>
        <taxon>Streptophyta</taxon>
        <taxon>Embryophyta</taxon>
        <taxon>Tracheophyta</taxon>
        <taxon>Lycopodiopsida</taxon>
        <taxon>Lycopodiales</taxon>
        <taxon>Lycopodiaceae</taxon>
        <taxon>Lycopodioideae</taxon>
        <taxon>Diphasiastrum</taxon>
    </lineage>
</organism>
<dbReference type="Proteomes" id="UP001162992">
    <property type="component" value="Chromosome 2"/>
</dbReference>
<dbReference type="EMBL" id="CM055093">
    <property type="protein sequence ID" value="KAJ7565569.1"/>
    <property type="molecule type" value="Genomic_DNA"/>
</dbReference>
<gene>
    <name evidence="1" type="ORF">O6H91_02G065700</name>
</gene>
<proteinExistence type="predicted"/>
<protein>
    <submittedName>
        <fullName evidence="1">Uncharacterized protein</fullName>
    </submittedName>
</protein>
<sequence>MDAYEPAKIVYSKVQALEPDNVSKIMGYLLLEGNGNQEMLSLAFGPDSMLQSAIFKAKEELGLSSYRGLHPPTNLIATEQWSSELSPNSSHPLQFYSDVSPYLSPLSPHLFPRYLNHLSTSAVSQVSQFQSKNLSTKSPLCLSPLYIPESHPYLHFSAPSSPWESGTKTEKSPKFSSNNALHQNQAFTNAFSPTDCRIQKLQGAIEQQDSPRGVFVDEQYHQLPSSPLNNRLSLNRSSSRLSPVGVSSSHAVPSLSWKPCLYFSRGYCKHGGSCRFMHTSMTEGSTSSSPRSELRDLHGEEGLQSGSVERLELELQELLRGKKAPVSIASLPQLYYEHFGKTLQADGYLTESRRHGKAGYSLTKLLARLKSTVTLIDRPHGQHAVVLAEDAHNYASKGEQDELRAANPISRQIYLTFPAESTFTEEDVSLHFKAYGPVEDVRIPFQQRRMFGFVTFAYPETVKQILSGGNPHYICGARVLVKPYREKSKLNDRKHLTENIIYSLHGSSGSNNFSTQALAAFGNDSYFRELQEEQILELERKLAELKIKDAQQMHPESEAVTMYHDGVDPALTHSPNRAYMAQVELPSLTLHDDSLCNMYISEPNTVDPAAAHGFVPNGGYVSSLSTEDMHQLPSNDPFAYLLDVLDNDVGDDMMSSGAKDGAQTISGHNLPDSLFTSALAQDMVEPFHPSEILDLAQICQTGEFVARSQIPVMNHSVTCCICLEYFADPIRLECSHIFCLQCILKVIKSSKDECPMCQKHIGNQVYKIFQNIDQPSWLSGIQNQSVAQQIW</sequence>
<accession>A0ACC2EGF0</accession>
<reference evidence="2" key="1">
    <citation type="journal article" date="2024" name="Proc. Natl. Acad. Sci. U.S.A.">
        <title>Extraordinary preservation of gene collinearity over three hundred million years revealed in homosporous lycophytes.</title>
        <authorList>
            <person name="Li C."/>
            <person name="Wickell D."/>
            <person name="Kuo L.Y."/>
            <person name="Chen X."/>
            <person name="Nie B."/>
            <person name="Liao X."/>
            <person name="Peng D."/>
            <person name="Ji J."/>
            <person name="Jenkins J."/>
            <person name="Williams M."/>
            <person name="Shu S."/>
            <person name="Plott C."/>
            <person name="Barry K."/>
            <person name="Rajasekar S."/>
            <person name="Grimwood J."/>
            <person name="Han X."/>
            <person name="Sun S."/>
            <person name="Hou Z."/>
            <person name="He W."/>
            <person name="Dai G."/>
            <person name="Sun C."/>
            <person name="Schmutz J."/>
            <person name="Leebens-Mack J.H."/>
            <person name="Li F.W."/>
            <person name="Wang L."/>
        </authorList>
    </citation>
    <scope>NUCLEOTIDE SEQUENCE [LARGE SCALE GENOMIC DNA]</scope>
    <source>
        <strain evidence="2">cv. PW_Plant_1</strain>
    </source>
</reference>
<name>A0ACC2EGF0_DIPCM</name>
<evidence type="ECO:0000313" key="1">
    <source>
        <dbReference type="EMBL" id="KAJ7565569.1"/>
    </source>
</evidence>
<keyword evidence="2" id="KW-1185">Reference proteome</keyword>
<evidence type="ECO:0000313" key="2">
    <source>
        <dbReference type="Proteomes" id="UP001162992"/>
    </source>
</evidence>